<reference evidence="3 4" key="1">
    <citation type="submission" date="2021-04" db="EMBL/GenBank/DDBJ databases">
        <title>The genome sequence of Ideonella sp. 3Y2.</title>
        <authorList>
            <person name="Liu Y."/>
        </authorList>
    </citation>
    <scope>NUCLEOTIDE SEQUENCE [LARGE SCALE GENOMIC DNA]</scope>
    <source>
        <strain evidence="3 4">3Y2</strain>
    </source>
</reference>
<dbReference type="Gene3D" id="3.40.50.2000">
    <property type="entry name" value="Glycogen Phosphorylase B"/>
    <property type="match status" value="1"/>
</dbReference>
<dbReference type="Pfam" id="PF00534">
    <property type="entry name" value="Glycos_transf_1"/>
    <property type="match status" value="1"/>
</dbReference>
<dbReference type="InterPro" id="IPR001296">
    <property type="entry name" value="Glyco_trans_1"/>
</dbReference>
<comment type="caution">
    <text evidence="3">The sequence shown here is derived from an EMBL/GenBank/DDBJ whole genome shotgun (WGS) entry which is preliminary data.</text>
</comment>
<dbReference type="EC" id="2.4.-.-" evidence="3"/>
<dbReference type="RefSeq" id="WP_210851365.1">
    <property type="nucleotide sequence ID" value="NZ_JAGQDD010000001.1"/>
</dbReference>
<accession>A0A940YA10</accession>
<evidence type="ECO:0000313" key="4">
    <source>
        <dbReference type="Proteomes" id="UP000676246"/>
    </source>
</evidence>
<keyword evidence="3" id="KW-0328">Glycosyltransferase</keyword>
<dbReference type="GO" id="GO:0009103">
    <property type="term" value="P:lipopolysaccharide biosynthetic process"/>
    <property type="evidence" value="ECO:0007669"/>
    <property type="project" value="TreeGrafter"/>
</dbReference>
<dbReference type="SUPFAM" id="SSF53756">
    <property type="entry name" value="UDP-Glycosyltransferase/glycogen phosphorylase"/>
    <property type="match status" value="1"/>
</dbReference>
<feature type="domain" description="Glycosyl transferase family 1" evidence="2">
    <location>
        <begin position="179"/>
        <end position="305"/>
    </location>
</feature>
<dbReference type="Proteomes" id="UP000676246">
    <property type="component" value="Unassembled WGS sequence"/>
</dbReference>
<evidence type="ECO:0000256" key="1">
    <source>
        <dbReference type="ARBA" id="ARBA00022679"/>
    </source>
</evidence>
<sequence>MKPVVYFEVSPLFERNFSGIPNVAKELARRFLADADTLETRFFINWHEIPQSFVRLAIDDASGARLADMARMPLRQIAPAPGSIGFFPNYKSIRGVFSTEGFIVHDLSTVTTPQFHSKETIRHHRTTVARDIETSDVIFAVSQATLRDLELYFPQSMKKRRVICNPGAVVADFSMPSFHDERPIVTVLGTLEPRKNIRQVLEYIAESPTFASRFAFILPGKFGWGESMHRLIERLGLEPQVEAGTIQFPGYISEEAKLDLIRRSHLLIYPSVFEGYGMPVREAFVCGAPVLTTRSSSIPEVAPSHVHYFSPFKRGDFGRQFEALAARFTANAADTRGQAIAESHWDSSYETVKSALLR</sequence>
<evidence type="ECO:0000259" key="2">
    <source>
        <dbReference type="Pfam" id="PF00534"/>
    </source>
</evidence>
<dbReference type="AlphaFoldDB" id="A0A940YA10"/>
<protein>
    <submittedName>
        <fullName evidence="3">Glycosyltransferase</fullName>
        <ecNumber evidence="3">2.4.-.-</ecNumber>
    </submittedName>
</protein>
<dbReference type="PANTHER" id="PTHR46401">
    <property type="entry name" value="GLYCOSYLTRANSFERASE WBBK-RELATED"/>
    <property type="match status" value="1"/>
</dbReference>
<evidence type="ECO:0000313" key="3">
    <source>
        <dbReference type="EMBL" id="MBQ0929141.1"/>
    </source>
</evidence>
<dbReference type="EMBL" id="JAGQDD010000001">
    <property type="protein sequence ID" value="MBQ0929141.1"/>
    <property type="molecule type" value="Genomic_DNA"/>
</dbReference>
<name>A0A940YA10_9BURK</name>
<gene>
    <name evidence="3" type="ORF">KAK03_01490</name>
</gene>
<dbReference type="PANTHER" id="PTHR46401:SF2">
    <property type="entry name" value="GLYCOSYLTRANSFERASE WBBK-RELATED"/>
    <property type="match status" value="1"/>
</dbReference>
<proteinExistence type="predicted"/>
<dbReference type="GO" id="GO:0016757">
    <property type="term" value="F:glycosyltransferase activity"/>
    <property type="evidence" value="ECO:0007669"/>
    <property type="project" value="UniProtKB-KW"/>
</dbReference>
<keyword evidence="4" id="KW-1185">Reference proteome</keyword>
<organism evidence="3 4">
    <name type="scientific">Ideonella alba</name>
    <dbReference type="NCBI Taxonomy" id="2824118"/>
    <lineage>
        <taxon>Bacteria</taxon>
        <taxon>Pseudomonadati</taxon>
        <taxon>Pseudomonadota</taxon>
        <taxon>Betaproteobacteria</taxon>
        <taxon>Burkholderiales</taxon>
        <taxon>Sphaerotilaceae</taxon>
        <taxon>Ideonella</taxon>
    </lineage>
</organism>
<keyword evidence="1 3" id="KW-0808">Transferase</keyword>